<dbReference type="AlphaFoldDB" id="A0A941I3W8"/>
<dbReference type="InterPro" id="IPR036188">
    <property type="entry name" value="FAD/NAD-bd_sf"/>
</dbReference>
<dbReference type="Gene3D" id="3.50.50.60">
    <property type="entry name" value="FAD/NAD(P)-binding domain"/>
    <property type="match status" value="2"/>
</dbReference>
<comment type="caution">
    <text evidence="4">The sequence shown here is derived from an EMBL/GenBank/DDBJ whole genome shotgun (WGS) entry which is preliminary data.</text>
</comment>
<dbReference type="Proteomes" id="UP000680158">
    <property type="component" value="Unassembled WGS sequence"/>
</dbReference>
<reference evidence="4 5" key="1">
    <citation type="submission" date="2021-04" db="EMBL/GenBank/DDBJ databases">
        <title>novel species isolated from subtropical streams in China.</title>
        <authorList>
            <person name="Lu H."/>
        </authorList>
    </citation>
    <scope>NUCLEOTIDE SEQUENCE [LARGE SCALE GENOMIC DNA]</scope>
    <source>
        <strain evidence="4 5">BYS107W</strain>
    </source>
</reference>
<evidence type="ECO:0000259" key="3">
    <source>
        <dbReference type="Pfam" id="PF07992"/>
    </source>
</evidence>
<dbReference type="InterPro" id="IPR041854">
    <property type="entry name" value="BFD-like_2Fe2S-bd_dom_sf"/>
</dbReference>
<evidence type="ECO:0000256" key="1">
    <source>
        <dbReference type="ARBA" id="ARBA00023002"/>
    </source>
</evidence>
<dbReference type="PIRSF" id="PIRSF037495">
    <property type="entry name" value="Opine_OX_OoxA/HcnB"/>
    <property type="match status" value="1"/>
</dbReference>
<keyword evidence="2" id="KW-0732">Signal</keyword>
<feature type="domain" description="FAD/NAD(P)-binding" evidence="3">
    <location>
        <begin position="5"/>
        <end position="327"/>
    </location>
</feature>
<feature type="signal peptide" evidence="2">
    <location>
        <begin position="1"/>
        <end position="24"/>
    </location>
</feature>
<evidence type="ECO:0000313" key="4">
    <source>
        <dbReference type="EMBL" id="MBR7746871.1"/>
    </source>
</evidence>
<dbReference type="PRINTS" id="PR00411">
    <property type="entry name" value="PNDRDTASEI"/>
</dbReference>
<dbReference type="PANTHER" id="PTHR42949:SF3">
    <property type="entry name" value="ANAEROBIC GLYCEROL-3-PHOSPHATE DEHYDROGENASE SUBUNIT B"/>
    <property type="match status" value="1"/>
</dbReference>
<feature type="chain" id="PRO_5038059069" evidence="2">
    <location>
        <begin position="25"/>
        <end position="452"/>
    </location>
</feature>
<evidence type="ECO:0000313" key="5">
    <source>
        <dbReference type="Proteomes" id="UP000680158"/>
    </source>
</evidence>
<dbReference type="Gene3D" id="1.10.10.1100">
    <property type="entry name" value="BFD-like [2Fe-2S]-binding domain"/>
    <property type="match status" value="1"/>
</dbReference>
<dbReference type="InterPro" id="IPR017224">
    <property type="entry name" value="Opine_Oxase_asu/HCN_bsu"/>
</dbReference>
<dbReference type="InterPro" id="IPR051691">
    <property type="entry name" value="Metab_Enz_Cyan_OpOx_G3PDH"/>
</dbReference>
<protein>
    <submittedName>
        <fullName evidence="4">NAD(P)/FAD-dependent oxidoreductase</fullName>
    </submittedName>
</protein>
<keyword evidence="5" id="KW-1185">Reference proteome</keyword>
<dbReference type="Pfam" id="PF07992">
    <property type="entry name" value="Pyr_redox_2"/>
    <property type="match status" value="1"/>
</dbReference>
<sequence>MRMSKIIIIGAGPAGLAAAAAALASGAQIDIIDDNHASGGQIWRGGADHQKDTRATKLWQQLSQSTQVQFHFGAKVVHATKRDDTYQIVVEKQANNQTQIFSANKMILCTGARELLLPFPGWTLNGVTGAGGLQALAKAAYPVAGKRIIVAGSGPLLFAVAASLIERGAHVTHVIEQAKFGQLSRFALGLIATPSKITQAYQLMRTMHKTLETRYHANSYVVSAHASTDESAKKETTKEASNDTIKENTLACVRVSIQGEVQDIPCDMLACGYGLMPNTELATVLGCAILDDKTYPKVQVNEAQETSLHGVYCAGEGTGIGGVDLALAEGTIAGLAASGQSISSKYKAQRHKWRGFAQRLHQAFGLRDELKHLCQADTIVCRCEDVTYGQLEQHSDWRDAKLHTRCGMGACQGRICGNANRFLFSWEKDSGRLPMTSMKIASLMIACENDTK</sequence>
<keyword evidence="1" id="KW-0560">Oxidoreductase</keyword>
<dbReference type="InterPro" id="IPR023753">
    <property type="entry name" value="FAD/NAD-binding_dom"/>
</dbReference>
<dbReference type="SUPFAM" id="SSF51905">
    <property type="entry name" value="FAD/NAD(P)-binding domain"/>
    <property type="match status" value="1"/>
</dbReference>
<dbReference type="GO" id="GO:0016491">
    <property type="term" value="F:oxidoreductase activity"/>
    <property type="evidence" value="ECO:0007669"/>
    <property type="project" value="UniProtKB-KW"/>
</dbReference>
<name>A0A941I3W8_9BURK</name>
<dbReference type="EMBL" id="JAGSPM010000005">
    <property type="protein sequence ID" value="MBR7746871.1"/>
    <property type="molecule type" value="Genomic_DNA"/>
</dbReference>
<proteinExistence type="predicted"/>
<dbReference type="PANTHER" id="PTHR42949">
    <property type="entry name" value="ANAEROBIC GLYCEROL-3-PHOSPHATE DEHYDROGENASE SUBUNIT B"/>
    <property type="match status" value="1"/>
</dbReference>
<organism evidence="4 5">
    <name type="scientific">Undibacterium baiyunense</name>
    <dbReference type="NCBI Taxonomy" id="2828731"/>
    <lineage>
        <taxon>Bacteria</taxon>
        <taxon>Pseudomonadati</taxon>
        <taxon>Pseudomonadota</taxon>
        <taxon>Betaproteobacteria</taxon>
        <taxon>Burkholderiales</taxon>
        <taxon>Oxalobacteraceae</taxon>
        <taxon>Undibacterium</taxon>
    </lineage>
</organism>
<dbReference type="PRINTS" id="PR00368">
    <property type="entry name" value="FADPNR"/>
</dbReference>
<accession>A0A941I3W8</accession>
<evidence type="ECO:0000256" key="2">
    <source>
        <dbReference type="SAM" id="SignalP"/>
    </source>
</evidence>
<gene>
    <name evidence="4" type="ORF">KDM92_09785</name>
</gene>